<dbReference type="OrthoDB" id="6505030at2"/>
<proteinExistence type="predicted"/>
<evidence type="ECO:0000313" key="4">
    <source>
        <dbReference type="Proteomes" id="UP000286773"/>
    </source>
</evidence>
<reference evidence="3 4" key="1">
    <citation type="submission" date="2017-05" db="EMBL/GenBank/DDBJ databases">
        <title>Vagococcus spp. assemblies.</title>
        <authorList>
            <person name="Gulvik C.A."/>
        </authorList>
    </citation>
    <scope>NUCLEOTIDE SEQUENCE [LARGE SCALE GENOMIC DNA]</scope>
    <source>
        <strain evidence="3 4">LMG 24798</strain>
    </source>
</reference>
<protein>
    <submittedName>
        <fullName evidence="3">PTS galactitol transporter subunit IIB</fullName>
    </submittedName>
</protein>
<dbReference type="AlphaFoldDB" id="A0A430AR23"/>
<dbReference type="Pfam" id="PF02302">
    <property type="entry name" value="PTS_IIB"/>
    <property type="match status" value="1"/>
</dbReference>
<keyword evidence="4" id="KW-1185">Reference proteome</keyword>
<comment type="caution">
    <text evidence="3">The sequence shown here is derived from an EMBL/GenBank/DDBJ whole genome shotgun (WGS) entry which is preliminary data.</text>
</comment>
<dbReference type="Proteomes" id="UP000286773">
    <property type="component" value="Unassembled WGS sequence"/>
</dbReference>
<dbReference type="InterPro" id="IPR003501">
    <property type="entry name" value="PTS_EIIB_2/3"/>
</dbReference>
<dbReference type="SUPFAM" id="SSF52794">
    <property type="entry name" value="PTS system IIB component-like"/>
    <property type="match status" value="1"/>
</dbReference>
<dbReference type="PROSITE" id="PS51099">
    <property type="entry name" value="PTS_EIIB_TYPE_2"/>
    <property type="match status" value="1"/>
</dbReference>
<organism evidence="3 4">
    <name type="scientific">Vagococcus acidifermentans</name>
    <dbReference type="NCBI Taxonomy" id="564710"/>
    <lineage>
        <taxon>Bacteria</taxon>
        <taxon>Bacillati</taxon>
        <taxon>Bacillota</taxon>
        <taxon>Bacilli</taxon>
        <taxon>Lactobacillales</taxon>
        <taxon>Enterococcaceae</taxon>
        <taxon>Vagococcus</taxon>
    </lineage>
</organism>
<accession>A0A430AR23</accession>
<keyword evidence="1" id="KW-0808">Transferase</keyword>
<dbReference type="InterPro" id="IPR013011">
    <property type="entry name" value="PTS_EIIB_2"/>
</dbReference>
<dbReference type="EMBL" id="NGKC01000012">
    <property type="protein sequence ID" value="RSU10443.1"/>
    <property type="molecule type" value="Genomic_DNA"/>
</dbReference>
<dbReference type="InterPro" id="IPR036095">
    <property type="entry name" value="PTS_EIIB-like_sf"/>
</dbReference>
<dbReference type="GO" id="GO:0009401">
    <property type="term" value="P:phosphoenolpyruvate-dependent sugar phosphotransferase system"/>
    <property type="evidence" value="ECO:0007669"/>
    <property type="project" value="InterPro"/>
</dbReference>
<dbReference type="Gene3D" id="3.40.50.2300">
    <property type="match status" value="1"/>
</dbReference>
<evidence type="ECO:0000259" key="2">
    <source>
        <dbReference type="PROSITE" id="PS51099"/>
    </source>
</evidence>
<gene>
    <name evidence="3" type="ORF">CBF27_10540</name>
</gene>
<feature type="domain" description="PTS EIIB type-2" evidence="2">
    <location>
        <begin position="4"/>
        <end position="97"/>
    </location>
</feature>
<evidence type="ECO:0000256" key="1">
    <source>
        <dbReference type="ARBA" id="ARBA00022679"/>
    </source>
</evidence>
<evidence type="ECO:0000313" key="3">
    <source>
        <dbReference type="EMBL" id="RSU10443.1"/>
    </source>
</evidence>
<dbReference type="RefSeq" id="WP_126814273.1">
    <property type="nucleotide sequence ID" value="NZ_NGKC01000012.1"/>
</dbReference>
<dbReference type="CDD" id="cd05566">
    <property type="entry name" value="PTS_IIB_galactitol"/>
    <property type="match status" value="1"/>
</dbReference>
<dbReference type="GO" id="GO:0008982">
    <property type="term" value="F:protein-N(PI)-phosphohistidine-sugar phosphotransferase activity"/>
    <property type="evidence" value="ECO:0007669"/>
    <property type="project" value="InterPro"/>
</dbReference>
<name>A0A430AR23_9ENTE</name>
<sequence length="97" mass="10655">MRKKRIYICCGSGIATSTVIAKKVKEVLDKNSIPYNVEQCTVQQISSKVSTLKPDLIVSSAQITTDVQDVPVVMGRSFLTGIKVQDTIDEIVNILKD</sequence>